<name>A0ABR2KJI8_9EUKA</name>
<feature type="compositionally biased region" description="Basic residues" evidence="1">
    <location>
        <begin position="64"/>
        <end position="75"/>
    </location>
</feature>
<feature type="compositionally biased region" description="Polar residues" evidence="1">
    <location>
        <begin position="751"/>
        <end position="770"/>
    </location>
</feature>
<dbReference type="InterPro" id="IPR035892">
    <property type="entry name" value="C2_domain_sf"/>
</dbReference>
<comment type="caution">
    <text evidence="2">The sequence shown here is derived from an EMBL/GenBank/DDBJ whole genome shotgun (WGS) entry which is preliminary data.</text>
</comment>
<feature type="compositionally biased region" description="Polar residues" evidence="1">
    <location>
        <begin position="856"/>
        <end position="866"/>
    </location>
</feature>
<reference evidence="2 3" key="1">
    <citation type="submission" date="2024-04" db="EMBL/GenBank/DDBJ databases">
        <title>Tritrichomonas musculus Genome.</title>
        <authorList>
            <person name="Alves-Ferreira E."/>
            <person name="Grigg M."/>
            <person name="Lorenzi H."/>
            <person name="Galac M."/>
        </authorList>
    </citation>
    <scope>NUCLEOTIDE SEQUENCE [LARGE SCALE GENOMIC DNA]</scope>
    <source>
        <strain evidence="2 3">EAF2021</strain>
    </source>
</reference>
<keyword evidence="3" id="KW-1185">Reference proteome</keyword>
<protein>
    <recommendedName>
        <fullName evidence="4">C2 domain-containing protein</fullName>
    </recommendedName>
</protein>
<feature type="compositionally biased region" description="Polar residues" evidence="1">
    <location>
        <begin position="793"/>
        <end position="809"/>
    </location>
</feature>
<feature type="compositionally biased region" description="Low complexity" evidence="1">
    <location>
        <begin position="1105"/>
        <end position="1122"/>
    </location>
</feature>
<feature type="compositionally biased region" description="Basic and acidic residues" evidence="1">
    <location>
        <begin position="890"/>
        <end position="899"/>
    </location>
</feature>
<feature type="compositionally biased region" description="Polar residues" evidence="1">
    <location>
        <begin position="428"/>
        <end position="442"/>
    </location>
</feature>
<feature type="region of interest" description="Disordered" evidence="1">
    <location>
        <begin position="643"/>
        <end position="694"/>
    </location>
</feature>
<accession>A0ABR2KJI8</accession>
<feature type="compositionally biased region" description="Low complexity" evidence="1">
    <location>
        <begin position="443"/>
        <end position="452"/>
    </location>
</feature>
<evidence type="ECO:0000313" key="2">
    <source>
        <dbReference type="EMBL" id="KAK8890150.1"/>
    </source>
</evidence>
<dbReference type="EMBL" id="JAPFFF010000005">
    <property type="protein sequence ID" value="KAK8890150.1"/>
    <property type="molecule type" value="Genomic_DNA"/>
</dbReference>
<feature type="region of interest" description="Disordered" evidence="1">
    <location>
        <begin position="422"/>
        <end position="452"/>
    </location>
</feature>
<feature type="compositionally biased region" description="Basic and acidic residues" evidence="1">
    <location>
        <begin position="671"/>
        <end position="682"/>
    </location>
</feature>
<proteinExistence type="predicted"/>
<organism evidence="2 3">
    <name type="scientific">Tritrichomonas musculus</name>
    <dbReference type="NCBI Taxonomy" id="1915356"/>
    <lineage>
        <taxon>Eukaryota</taxon>
        <taxon>Metamonada</taxon>
        <taxon>Parabasalia</taxon>
        <taxon>Tritrichomonadida</taxon>
        <taxon>Tritrichomonadidae</taxon>
        <taxon>Tritrichomonas</taxon>
    </lineage>
</organism>
<dbReference type="Proteomes" id="UP001470230">
    <property type="component" value="Unassembled WGS sequence"/>
</dbReference>
<feature type="compositionally biased region" description="Polar residues" evidence="1">
    <location>
        <begin position="136"/>
        <end position="145"/>
    </location>
</feature>
<feature type="compositionally biased region" description="Polar residues" evidence="1">
    <location>
        <begin position="81"/>
        <end position="102"/>
    </location>
</feature>
<gene>
    <name evidence="2" type="ORF">M9Y10_034910</name>
</gene>
<feature type="compositionally biased region" description="Basic residues" evidence="1">
    <location>
        <begin position="146"/>
        <end position="164"/>
    </location>
</feature>
<feature type="compositionally biased region" description="Basic residues" evidence="1">
    <location>
        <begin position="1093"/>
        <end position="1104"/>
    </location>
</feature>
<evidence type="ECO:0008006" key="4">
    <source>
        <dbReference type="Google" id="ProtNLM"/>
    </source>
</evidence>
<sequence length="1464" mass="169705">MTMENISLMNSDEEDHISNDYSDEFQIESERNINHNNNKNFDDENSIENDEQLTTINKRRRINARKSNYPKKKSKKENSNITRTKNSKNIENPYNIDQNSPENLDKDNNDLIVPKKKKNRKSLNKNGTMIKKINEENITPSQTVKGTKRSKRAQSVKSKNKKLKQNSSKTIQRDGDENNIQYKKDPNFSEDSFLDHTEINLSNSFSKNKKSNRIYDRNKMIDNNYNHHHENQKNSDQLEIEILFDKNEDDKPNTNIIKNPNYTEEISKGSFQNSENQIHRKLDSLPEKNNSIGNQGTHFKPRIDEFYYGYYSRPPILRIDTSLVAESENRPSLRLSDPYRVTNFSSKINDSESDNNNSENNFILRDLIIASGSEYDYSSHKIMNHSNLNSSKRISKVKKLNDSYDQEISSDNSELTIKKKDSHIKSNILPNKNNSQIKSHSQSSIDSNTNTNNTKKISIDKDKELVININISDKFNTTRNNNSADIETPKQFNSFQQFDSRGINSEDKKFLEFNNNSNSIMLLPNRSSSSEIDKKLNISPAINIQKDESNLNIINECPNINDVVIYRIEDQEPEDKPILQIQQTNSYDQNLLMKSTIGKNNIPKTYNNYSNNSTLGDNTINKYNINKDKNTDFKISTAYENKPNNQISKRQKYSDESRNKKRCESVPNHKSSHEGQRKDFKAENNNNNLYESKERSIITNKDHYQDYAFRGEGSIVYKNGKFFRRVKIRKSQRSASVVPNHSNNHGSNNNQYYVNRDNMQPINQYPNHTHNFFDNDPHSSLNRHYQRKDYQKHSNPNPTYNTHYKNSDQNSKDPFPDHRNHHHNRSNNFNNNDPYIINRRDYLYSDENEKDDYRGSNGQKRSSSVNRIRVKKKDYYSSHMNNKHNHSNSNHKDHESDFNKKHRRSSSAPRRSPFPLYINENNREKDNDSSINVFYVESSDSGKENNFTKTSSPHLERSKNISREITPFLLRKEKETQTPKGNQNVTKNNSNLFNMSSCEINQSKSVFLDLSQIEKKDEKRNKGMHNLSQSFDKIQQNSSSETEITSDKANKSYENINNNNINSSSETRIKNSIYKQLSELSENSYSSQSESKSKKRKRRTRSRASSRSSISISMATPSPSASEIDTSEFEIIQTPLKEFVKNKNSYVSEISSEFQEEEEEINDENSYSHLGERIKQIGTNSEIDNNQLAKKLNKQTKNYSDFTKIKAKRHSIKNHNKTNFIKMEKTNINKMFDVSSSSDGDDDPNNFANENKGSESEIVAQISSNSSLFTLNHQNERSSKRINNNSNEFNFSNSFSEDENIILNSIKPMNCEHKSSNDNDILNQIPEERYRFKILQLKKLPKYNGQISCSIIVNENKSFTTTIGKSPSFENEQIEFYAFPNSTISFSVIEKHKNNLNHQNSIASLQIALNQLPLGIEKWYKLQPSGLIRGILTIDSNDISTTVTPSNSDYSSSIYSSNIITRKI</sequence>
<feature type="region of interest" description="Disordered" evidence="1">
    <location>
        <begin position="64"/>
        <end position="189"/>
    </location>
</feature>
<feature type="region of interest" description="Disordered" evidence="1">
    <location>
        <begin position="1232"/>
        <end position="1255"/>
    </location>
</feature>
<feature type="compositionally biased region" description="Basic and acidic residues" evidence="1">
    <location>
        <begin position="171"/>
        <end position="189"/>
    </location>
</feature>
<feature type="compositionally biased region" description="Low complexity" evidence="1">
    <location>
        <begin position="740"/>
        <end position="750"/>
    </location>
</feature>
<feature type="compositionally biased region" description="Low complexity" evidence="1">
    <location>
        <begin position="1080"/>
        <end position="1090"/>
    </location>
</feature>
<evidence type="ECO:0000313" key="3">
    <source>
        <dbReference type="Proteomes" id="UP001470230"/>
    </source>
</evidence>
<feature type="region of interest" description="Disordered" evidence="1">
    <location>
        <begin position="1080"/>
        <end position="1126"/>
    </location>
</feature>
<feature type="compositionally biased region" description="Polar residues" evidence="1">
    <location>
        <begin position="944"/>
        <end position="953"/>
    </location>
</feature>
<feature type="region of interest" description="Disordered" evidence="1">
    <location>
        <begin position="730"/>
        <end position="963"/>
    </location>
</feature>
<feature type="compositionally biased region" description="Basic and acidic residues" evidence="1">
    <location>
        <begin position="652"/>
        <end position="664"/>
    </location>
</feature>
<feature type="compositionally biased region" description="Polar residues" evidence="1">
    <location>
        <begin position="1030"/>
        <end position="1043"/>
    </location>
</feature>
<dbReference type="SUPFAM" id="SSF49562">
    <property type="entry name" value="C2 domain (Calcium/lipid-binding domain, CaLB)"/>
    <property type="match status" value="1"/>
</dbReference>
<feature type="compositionally biased region" description="Low complexity" evidence="1">
    <location>
        <begin position="1055"/>
        <end position="1064"/>
    </location>
</feature>
<feature type="compositionally biased region" description="Basic residues" evidence="1">
    <location>
        <begin position="114"/>
        <end position="123"/>
    </location>
</feature>
<evidence type="ECO:0000256" key="1">
    <source>
        <dbReference type="SAM" id="MobiDB-lite"/>
    </source>
</evidence>
<feature type="region of interest" description="Disordered" evidence="1">
    <location>
        <begin position="1030"/>
        <end position="1064"/>
    </location>
</feature>